<dbReference type="KEGG" id="dvv:114334873"/>
<dbReference type="InterPro" id="IPR001251">
    <property type="entry name" value="CRAL-TRIO_dom"/>
</dbReference>
<dbReference type="RefSeq" id="XP_028140792.1">
    <property type="nucleotide sequence ID" value="XM_028284991.1"/>
</dbReference>
<proteinExistence type="predicted"/>
<evidence type="ECO:0000313" key="2">
    <source>
        <dbReference type="EnsemblMetazoa" id="XP_028140792.1"/>
    </source>
</evidence>
<gene>
    <name evidence="4" type="primary">LOC114334873</name>
</gene>
<dbReference type="GO" id="GO:0016020">
    <property type="term" value="C:membrane"/>
    <property type="evidence" value="ECO:0007669"/>
    <property type="project" value="TreeGrafter"/>
</dbReference>
<protein>
    <submittedName>
        <fullName evidence="4">Alpha-tocopherol transfer protein-like</fullName>
    </submittedName>
</protein>
<dbReference type="Gene3D" id="3.40.525.10">
    <property type="entry name" value="CRAL-TRIO lipid binding domain"/>
    <property type="match status" value="1"/>
</dbReference>
<keyword evidence="3" id="KW-1185">Reference proteome</keyword>
<name>A0A6P7G177_DIAVI</name>
<dbReference type="PROSITE" id="PS50191">
    <property type="entry name" value="CRAL_TRIO"/>
    <property type="match status" value="1"/>
</dbReference>
<reference evidence="4" key="1">
    <citation type="submission" date="2025-04" db="UniProtKB">
        <authorList>
            <consortium name="RefSeq"/>
        </authorList>
    </citation>
    <scope>IDENTIFICATION</scope>
    <source>
        <tissue evidence="4">Whole insect</tissue>
    </source>
</reference>
<organism evidence="4">
    <name type="scientific">Diabrotica virgifera virgifera</name>
    <name type="common">western corn rootworm</name>
    <dbReference type="NCBI Taxonomy" id="50390"/>
    <lineage>
        <taxon>Eukaryota</taxon>
        <taxon>Metazoa</taxon>
        <taxon>Ecdysozoa</taxon>
        <taxon>Arthropoda</taxon>
        <taxon>Hexapoda</taxon>
        <taxon>Insecta</taxon>
        <taxon>Pterygota</taxon>
        <taxon>Neoptera</taxon>
        <taxon>Endopterygota</taxon>
        <taxon>Coleoptera</taxon>
        <taxon>Polyphaga</taxon>
        <taxon>Cucujiformia</taxon>
        <taxon>Chrysomeloidea</taxon>
        <taxon>Chrysomelidae</taxon>
        <taxon>Galerucinae</taxon>
        <taxon>Diabroticina</taxon>
        <taxon>Diabroticites</taxon>
        <taxon>Diabrotica</taxon>
    </lineage>
</organism>
<accession>A0A6P7G177</accession>
<dbReference type="PANTHER" id="PTHR10174">
    <property type="entry name" value="ALPHA-TOCOPHEROL TRANSFER PROTEIN-RELATED"/>
    <property type="match status" value="1"/>
</dbReference>
<evidence type="ECO:0000259" key="1">
    <source>
        <dbReference type="PROSITE" id="PS50191"/>
    </source>
</evidence>
<dbReference type="Proteomes" id="UP001652700">
    <property type="component" value="Unplaced"/>
</dbReference>
<dbReference type="InterPro" id="IPR036273">
    <property type="entry name" value="CRAL/TRIO_N_dom_sf"/>
</dbReference>
<dbReference type="Gene3D" id="1.10.8.20">
    <property type="entry name" value="N-terminal domain of phosphatidylinositol transfer protein sec14p"/>
    <property type="match status" value="1"/>
</dbReference>
<dbReference type="CDD" id="cd00170">
    <property type="entry name" value="SEC14"/>
    <property type="match status" value="1"/>
</dbReference>
<dbReference type="InParanoid" id="A0A6P7G177"/>
<dbReference type="SUPFAM" id="SSF46938">
    <property type="entry name" value="CRAL/TRIO N-terminal domain"/>
    <property type="match status" value="1"/>
</dbReference>
<dbReference type="OrthoDB" id="6575879at2759"/>
<dbReference type="AlphaFoldDB" id="A0A6P7G177"/>
<sequence>MSVIKVMDEGVSEPLLVINRDKIRKHWGKTETELFELLEKLREWIKTQNFPEMPTDNILEFFLTNCKYNIDKTKKNLMTYYSIRKEIPEVYRHSNPRSPEMEDCWDMGVLCPLPNPAEDLYRLQIVKLNQNCSNFVAWKYFALMLNIYEIRICEDLCLSEIIIVDYKQLTWNHVFKMTPLLFKMTTILDKLAKNRIKHIHVIEAPSYVSVLINVAKRFLKKKIADRIIIHKNIESLYEYVPQELLPSDYGGKEKSLDEIIDLWKEHVKKYQERFDFLDKLGMDTSEKEEWE</sequence>
<evidence type="ECO:0000313" key="3">
    <source>
        <dbReference type="Proteomes" id="UP001652700"/>
    </source>
</evidence>
<dbReference type="Pfam" id="PF00650">
    <property type="entry name" value="CRAL_TRIO"/>
    <property type="match status" value="1"/>
</dbReference>
<feature type="domain" description="CRAL-TRIO" evidence="1">
    <location>
        <begin position="162"/>
        <end position="257"/>
    </location>
</feature>
<reference evidence="2" key="2">
    <citation type="submission" date="2025-05" db="UniProtKB">
        <authorList>
            <consortium name="EnsemblMetazoa"/>
        </authorList>
    </citation>
    <scope>IDENTIFICATION</scope>
</reference>
<dbReference type="GeneID" id="114334873"/>
<dbReference type="EnsemblMetazoa" id="XM_028284991.2">
    <property type="protein sequence ID" value="XP_028140792.1"/>
    <property type="gene ID" value="LOC114334873"/>
</dbReference>
<dbReference type="InterPro" id="IPR036865">
    <property type="entry name" value="CRAL-TRIO_dom_sf"/>
</dbReference>
<evidence type="ECO:0000313" key="4">
    <source>
        <dbReference type="RefSeq" id="XP_028140792.1"/>
    </source>
</evidence>
<dbReference type="PANTHER" id="PTHR10174:SF222">
    <property type="entry name" value="GH10083P-RELATED"/>
    <property type="match status" value="1"/>
</dbReference>
<dbReference type="Gene3D" id="1.20.5.1200">
    <property type="entry name" value="Alpha-tocopherol transfer"/>
    <property type="match status" value="1"/>
</dbReference>
<dbReference type="GO" id="GO:1902936">
    <property type="term" value="F:phosphatidylinositol bisphosphate binding"/>
    <property type="evidence" value="ECO:0007669"/>
    <property type="project" value="TreeGrafter"/>
</dbReference>
<dbReference type="SUPFAM" id="SSF52087">
    <property type="entry name" value="CRAL/TRIO domain"/>
    <property type="match status" value="1"/>
</dbReference>